<dbReference type="InterPro" id="IPR001034">
    <property type="entry name" value="DeoR_HTH"/>
</dbReference>
<dbReference type="Pfam" id="PF08220">
    <property type="entry name" value="HTH_DeoR"/>
    <property type="match status" value="1"/>
</dbReference>
<dbReference type="SMART" id="SM00420">
    <property type="entry name" value="HTH_DEOR"/>
    <property type="match status" value="1"/>
</dbReference>
<dbReference type="InterPro" id="IPR036388">
    <property type="entry name" value="WH-like_DNA-bd_sf"/>
</dbReference>
<dbReference type="OrthoDB" id="3252280at2"/>
<dbReference type="PROSITE" id="PS51000">
    <property type="entry name" value="HTH_DEOR_2"/>
    <property type="match status" value="1"/>
</dbReference>
<dbReference type="SUPFAM" id="SSF46785">
    <property type="entry name" value="Winged helix' DNA-binding domain"/>
    <property type="match status" value="1"/>
</dbReference>
<dbReference type="Pfam" id="PF13377">
    <property type="entry name" value="Peripla_BP_3"/>
    <property type="match status" value="1"/>
</dbReference>
<evidence type="ECO:0000256" key="3">
    <source>
        <dbReference type="ARBA" id="ARBA00023163"/>
    </source>
</evidence>
<accession>A0A372G020</accession>
<gene>
    <name evidence="5" type="ORF">D0Q02_12720</name>
</gene>
<proteinExistence type="predicted"/>
<evidence type="ECO:0000259" key="4">
    <source>
        <dbReference type="PROSITE" id="PS51000"/>
    </source>
</evidence>
<name>A0A372G020_9ACTN</name>
<dbReference type="PRINTS" id="PR00037">
    <property type="entry name" value="HTHLACR"/>
</dbReference>
<dbReference type="AlphaFoldDB" id="A0A372G020"/>
<dbReference type="Gene3D" id="1.10.10.10">
    <property type="entry name" value="Winged helix-like DNA-binding domain superfamily/Winged helix DNA-binding domain"/>
    <property type="match status" value="1"/>
</dbReference>
<reference evidence="5 6" key="1">
    <citation type="submission" date="2018-08" db="EMBL/GenBank/DDBJ databases">
        <title>Verrucosispora craniellae sp. nov., isolated from a marine sponge in the South China Sea.</title>
        <authorList>
            <person name="Li L."/>
            <person name="Lin H.W."/>
        </authorList>
    </citation>
    <scope>NUCLEOTIDE SEQUENCE [LARGE SCALE GENOMIC DNA]</scope>
    <source>
        <strain evidence="5 6">LHW63014</strain>
    </source>
</reference>
<dbReference type="Proteomes" id="UP000262621">
    <property type="component" value="Unassembled WGS sequence"/>
</dbReference>
<dbReference type="InterPro" id="IPR018356">
    <property type="entry name" value="Tscrpt_reg_HTH_DeoR_CS"/>
</dbReference>
<evidence type="ECO:0000313" key="6">
    <source>
        <dbReference type="Proteomes" id="UP000262621"/>
    </source>
</evidence>
<keyword evidence="6" id="KW-1185">Reference proteome</keyword>
<dbReference type="PROSITE" id="PS00894">
    <property type="entry name" value="HTH_DEOR_1"/>
    <property type="match status" value="1"/>
</dbReference>
<sequence>MMAGRLFGTQRQERLLAALRGNGAVRVRDLAHEFGVSEVTIRRDISALAQRGLLSRVHGGATLPMRGGGPDRQPRRAPVRFTVGMVVPSLDFYWPSIVGGARAAAAALGVTIHLRGSSYDPDEDRRQISLLIAGQQVQGLLLAPSLEDDRAEDMLDWIGHLQLPTVLVERQPRRWTPATRQIEWVRSDHALGLEIALHHLRQQGHRRVGLVVAHGSPTSAHLSRAWQAAPADPTVSELLVLREWVTLGTAGDRDVIGRLVRRCRHAGITALIIHSDSQAIAIAQVCAEHGLAIPDDLAIVSYDDEVAHLADPALTAIRPPKSHVGRLAVELMVSRLLDGERRPAYRVLLTPELVVRDSSRPWTPIR</sequence>
<dbReference type="InterPro" id="IPR036390">
    <property type="entry name" value="WH_DNA-bd_sf"/>
</dbReference>
<dbReference type="GO" id="GO:0000976">
    <property type="term" value="F:transcription cis-regulatory region binding"/>
    <property type="evidence" value="ECO:0007669"/>
    <property type="project" value="TreeGrafter"/>
</dbReference>
<protein>
    <submittedName>
        <fullName evidence="5">DeoR family transcriptional regulator</fullName>
    </submittedName>
</protein>
<dbReference type="InterPro" id="IPR028082">
    <property type="entry name" value="Peripla_BP_I"/>
</dbReference>
<organism evidence="5 6">
    <name type="scientific">Micromonospora craniellae</name>
    <dbReference type="NCBI Taxonomy" id="2294034"/>
    <lineage>
        <taxon>Bacteria</taxon>
        <taxon>Bacillati</taxon>
        <taxon>Actinomycetota</taxon>
        <taxon>Actinomycetes</taxon>
        <taxon>Micromonosporales</taxon>
        <taxon>Micromonosporaceae</taxon>
        <taxon>Micromonospora</taxon>
    </lineage>
</organism>
<evidence type="ECO:0000256" key="1">
    <source>
        <dbReference type="ARBA" id="ARBA00023015"/>
    </source>
</evidence>
<dbReference type="SUPFAM" id="SSF53822">
    <property type="entry name" value="Periplasmic binding protein-like I"/>
    <property type="match status" value="1"/>
</dbReference>
<dbReference type="Gene3D" id="3.40.50.2300">
    <property type="match status" value="2"/>
</dbReference>
<dbReference type="InterPro" id="IPR046335">
    <property type="entry name" value="LacI/GalR-like_sensor"/>
</dbReference>
<keyword evidence="3" id="KW-0804">Transcription</keyword>
<dbReference type="CDD" id="cd06267">
    <property type="entry name" value="PBP1_LacI_sugar_binding-like"/>
    <property type="match status" value="1"/>
</dbReference>
<dbReference type="PANTHER" id="PTHR30146">
    <property type="entry name" value="LACI-RELATED TRANSCRIPTIONAL REPRESSOR"/>
    <property type="match status" value="1"/>
</dbReference>
<dbReference type="PANTHER" id="PTHR30146:SF155">
    <property type="entry name" value="ALANINE RACEMASE"/>
    <property type="match status" value="1"/>
</dbReference>
<dbReference type="RefSeq" id="WP_117228178.1">
    <property type="nucleotide sequence ID" value="NZ_CP061725.1"/>
</dbReference>
<comment type="caution">
    <text evidence="5">The sequence shown here is derived from an EMBL/GenBank/DDBJ whole genome shotgun (WGS) entry which is preliminary data.</text>
</comment>
<keyword evidence="1" id="KW-0805">Transcription regulation</keyword>
<evidence type="ECO:0000313" key="5">
    <source>
        <dbReference type="EMBL" id="RFS46298.1"/>
    </source>
</evidence>
<evidence type="ECO:0000256" key="2">
    <source>
        <dbReference type="ARBA" id="ARBA00023125"/>
    </source>
</evidence>
<dbReference type="GO" id="GO:0003700">
    <property type="term" value="F:DNA-binding transcription factor activity"/>
    <property type="evidence" value="ECO:0007669"/>
    <property type="project" value="InterPro"/>
</dbReference>
<dbReference type="EMBL" id="QVFU01000010">
    <property type="protein sequence ID" value="RFS46298.1"/>
    <property type="molecule type" value="Genomic_DNA"/>
</dbReference>
<feature type="domain" description="HTH deoR-type" evidence="4">
    <location>
        <begin position="8"/>
        <end position="63"/>
    </location>
</feature>
<keyword evidence="2" id="KW-0238">DNA-binding</keyword>